<evidence type="ECO:0000313" key="10">
    <source>
        <dbReference type="Proteomes" id="UP000179920"/>
    </source>
</evidence>
<evidence type="ECO:0000256" key="1">
    <source>
        <dbReference type="ARBA" id="ARBA00004141"/>
    </source>
</evidence>
<feature type="transmembrane region" description="Helical" evidence="6">
    <location>
        <begin position="496"/>
        <end position="513"/>
    </location>
</feature>
<reference evidence="10" key="1">
    <citation type="submission" date="2016-04" db="EMBL/GenBank/DDBJ databases">
        <authorList>
            <person name="Guldener U."/>
            <person name="Guldener U."/>
        </authorList>
    </citation>
    <scope>NUCLEOTIDE SEQUENCE [LARGE SCALE GENOMIC DNA]</scope>
    <source>
        <strain evidence="10">UB2112</strain>
    </source>
</reference>
<reference evidence="8" key="2">
    <citation type="submission" date="2016-04" db="EMBL/GenBank/DDBJ databases">
        <authorList>
            <person name="Evans L.H."/>
            <person name="Alamgir A."/>
            <person name="Owens N."/>
            <person name="Weber N.D."/>
            <person name="Virtaneva K."/>
            <person name="Barbian K."/>
            <person name="Babar A."/>
            <person name="Rosenke K."/>
        </authorList>
    </citation>
    <scope>NUCLEOTIDE SEQUENCE</scope>
    <source>
        <strain evidence="8">UB2112</strain>
    </source>
</reference>
<accession>A0A1K0H7U4</accession>
<dbReference type="GO" id="GO:0016020">
    <property type="term" value="C:membrane"/>
    <property type="evidence" value="ECO:0007669"/>
    <property type="project" value="UniProtKB-SubCell"/>
</dbReference>
<dbReference type="EMBL" id="LT558128">
    <property type="protein sequence ID" value="SAM83955.1"/>
    <property type="molecule type" value="Genomic_DNA"/>
</dbReference>
<dbReference type="Proteomes" id="UP000658997">
    <property type="component" value="Unassembled WGS sequence"/>
</dbReference>
<keyword evidence="11" id="KW-1185">Reference proteome</keyword>
<proteinExistence type="predicted"/>
<feature type="transmembrane region" description="Helical" evidence="6">
    <location>
        <begin position="56"/>
        <end position="74"/>
    </location>
</feature>
<dbReference type="InterPro" id="IPR004841">
    <property type="entry name" value="AA-permease/SLC12A_dom"/>
</dbReference>
<feature type="transmembrane region" description="Helical" evidence="6">
    <location>
        <begin position="386"/>
        <end position="403"/>
    </location>
</feature>
<reference evidence="9" key="3">
    <citation type="submission" date="2018-08" db="EMBL/GenBank/DDBJ databases">
        <authorList>
            <person name="Guldener U."/>
        </authorList>
    </citation>
    <scope>NUCLEOTIDE SEQUENCE</scope>
    <source>
        <strain evidence="9">UB2</strain>
    </source>
</reference>
<feature type="transmembrane region" description="Helical" evidence="6">
    <location>
        <begin position="284"/>
        <end position="308"/>
    </location>
</feature>
<evidence type="ECO:0000256" key="2">
    <source>
        <dbReference type="ARBA" id="ARBA00022692"/>
    </source>
</evidence>
<evidence type="ECO:0000256" key="3">
    <source>
        <dbReference type="ARBA" id="ARBA00022989"/>
    </source>
</evidence>
<evidence type="ECO:0000256" key="5">
    <source>
        <dbReference type="SAM" id="MobiDB-lite"/>
    </source>
</evidence>
<dbReference type="PANTHER" id="PTHR43341:SF20">
    <property type="entry name" value="AAT FAMILY AMINO ACID TRANSPORTER"/>
    <property type="match status" value="1"/>
</dbReference>
<evidence type="ECO:0000313" key="9">
    <source>
        <dbReference type="EMBL" id="SYW75721.1"/>
    </source>
</evidence>
<evidence type="ECO:0000259" key="7">
    <source>
        <dbReference type="Pfam" id="PF00324"/>
    </source>
</evidence>
<evidence type="ECO:0000256" key="4">
    <source>
        <dbReference type="ARBA" id="ARBA00023136"/>
    </source>
</evidence>
<feature type="transmembrane region" description="Helical" evidence="6">
    <location>
        <begin position="248"/>
        <end position="272"/>
    </location>
</feature>
<sequence length="560" mass="61037">MASDGPTKVVTPPSPSEKHSDAYPSTTVFESGVNPSQPLEDHEEYGLHKSLKPRHLIFISIGACVGTGIFLGVGNSLKNGGPLGLLMGYSLIASIVIAVMIMVCELTTFLPVSGGHIRLAGRFVDPALSAAMGWNYLVCWTLILAAELSAAAVLVSYWIPTTQANPAVWIAIGSIIAFGLNAFGAGIYGEAEFWFASIKVVTILGLIFVSIFITSKGGPNGESIGFKYWDDPGPFVQFHGIDGATGRFLGWFNVLTQASFSMIGAEMLALAAAECRNPRRVLPVCLQTVWIRIVFFYTISVFMVGLIVPSNNPRLGADSTAAASPYVIAIQTARIRVLPHIINVAIITSALSAGCSDLYTTSRALYSLAQKKQAPKIFTRTTKNGVPHYAVLVCWLVGCLAYLGSSTGSGQVFNFLVNLTALSGILTWFSIAITYLRFRAGLKKQGISRSTLPWKSSLSHFAAYWTLVVIGLVLVFSGWEVFRPGKWNSASFFSNYLPLMWFPASYLGFKFMWKTKIVSTTEMDFVTGVKEIEEDMRRCDEEDELNKPTTTFGKIAKYFE</sequence>
<evidence type="ECO:0000313" key="8">
    <source>
        <dbReference type="EMBL" id="SAM83955.1"/>
    </source>
</evidence>
<organism evidence="8 10">
    <name type="scientific">Ustilago bromivora</name>
    <dbReference type="NCBI Taxonomy" id="307758"/>
    <lineage>
        <taxon>Eukaryota</taxon>
        <taxon>Fungi</taxon>
        <taxon>Dikarya</taxon>
        <taxon>Basidiomycota</taxon>
        <taxon>Ustilaginomycotina</taxon>
        <taxon>Ustilaginomycetes</taxon>
        <taxon>Ustilaginales</taxon>
        <taxon>Ustilaginaceae</taxon>
        <taxon>Ustilago</taxon>
    </lineage>
</organism>
<dbReference type="Gene3D" id="1.20.1740.10">
    <property type="entry name" value="Amino acid/polyamine transporter I"/>
    <property type="match status" value="1"/>
</dbReference>
<dbReference type="OrthoDB" id="10062876at2759"/>
<feature type="transmembrane region" description="Helical" evidence="6">
    <location>
        <begin position="166"/>
        <end position="186"/>
    </location>
</feature>
<evidence type="ECO:0000256" key="6">
    <source>
        <dbReference type="SAM" id="Phobius"/>
    </source>
</evidence>
<gene>
    <name evidence="9" type="ORF">UBRO2_00876</name>
    <name evidence="8" type="ORF">UBRO_06276</name>
</gene>
<dbReference type="Pfam" id="PF00324">
    <property type="entry name" value="AA_permease"/>
    <property type="match status" value="1"/>
</dbReference>
<dbReference type="PIRSF" id="PIRSF006060">
    <property type="entry name" value="AA_transporter"/>
    <property type="match status" value="1"/>
</dbReference>
<feature type="domain" description="Amino acid permease/ SLC12A" evidence="7">
    <location>
        <begin position="55"/>
        <end position="517"/>
    </location>
</feature>
<dbReference type="EMBL" id="ULHB01000009">
    <property type="protein sequence ID" value="SYW75721.1"/>
    <property type="molecule type" value="Genomic_DNA"/>
</dbReference>
<keyword evidence="2 6" id="KW-0812">Transmembrane</keyword>
<name>A0A1K0H7U4_9BASI</name>
<keyword evidence="4 6" id="KW-0472">Membrane</keyword>
<feature type="transmembrane region" description="Helical" evidence="6">
    <location>
        <begin position="415"/>
        <end position="436"/>
    </location>
</feature>
<dbReference type="PANTHER" id="PTHR43341">
    <property type="entry name" value="AMINO ACID PERMEASE"/>
    <property type="match status" value="1"/>
</dbReference>
<protein>
    <submittedName>
        <fullName evidence="8">Probable general amino acid permease</fullName>
    </submittedName>
</protein>
<dbReference type="Proteomes" id="UP000179920">
    <property type="component" value="Chromosome XII"/>
</dbReference>
<dbReference type="InterPro" id="IPR050524">
    <property type="entry name" value="APC_YAT"/>
</dbReference>
<dbReference type="AlphaFoldDB" id="A0A1K0H7U4"/>
<comment type="subcellular location">
    <subcellularLocation>
        <location evidence="1">Membrane</location>
        <topology evidence="1">Multi-pass membrane protein</topology>
    </subcellularLocation>
</comment>
<feature type="transmembrane region" description="Helical" evidence="6">
    <location>
        <begin position="133"/>
        <end position="160"/>
    </location>
</feature>
<keyword evidence="3 6" id="KW-1133">Transmembrane helix</keyword>
<dbReference type="GO" id="GO:0015171">
    <property type="term" value="F:amino acid transmembrane transporter activity"/>
    <property type="evidence" value="ECO:0007669"/>
    <property type="project" value="TreeGrafter"/>
</dbReference>
<feature type="transmembrane region" description="Helical" evidence="6">
    <location>
        <begin position="86"/>
        <end position="112"/>
    </location>
</feature>
<evidence type="ECO:0000313" key="11">
    <source>
        <dbReference type="Proteomes" id="UP000658997"/>
    </source>
</evidence>
<feature type="region of interest" description="Disordered" evidence="5">
    <location>
        <begin position="1"/>
        <end position="25"/>
    </location>
</feature>
<dbReference type="FunFam" id="1.20.1740.10:FF:000111">
    <property type="entry name" value="Probable general amino acid permease"/>
    <property type="match status" value="1"/>
</dbReference>
<feature type="transmembrane region" description="Helical" evidence="6">
    <location>
        <begin position="193"/>
        <end position="213"/>
    </location>
</feature>
<feature type="transmembrane region" description="Helical" evidence="6">
    <location>
        <begin position="457"/>
        <end position="476"/>
    </location>
</feature>